<feature type="domain" description="RRM" evidence="8">
    <location>
        <begin position="590"/>
        <end position="662"/>
    </location>
</feature>
<feature type="domain" description="RRM" evidence="8">
    <location>
        <begin position="2"/>
        <end position="79"/>
    </location>
</feature>
<dbReference type="InterPro" id="IPR035979">
    <property type="entry name" value="RBD_domain_sf"/>
</dbReference>
<keyword evidence="10" id="KW-1185">Reference proteome</keyword>
<dbReference type="CDD" id="cd12571">
    <property type="entry name" value="RRM6_RBM19"/>
    <property type="match status" value="1"/>
</dbReference>
<evidence type="ECO:0000256" key="5">
    <source>
        <dbReference type="ARBA" id="ARBA00023242"/>
    </source>
</evidence>
<comment type="subcellular location">
    <subcellularLocation>
        <location evidence="1">Nucleus</location>
    </subcellularLocation>
</comment>
<name>A0A8W8KH24_MAGGI</name>
<dbReference type="SMART" id="SM00360">
    <property type="entry name" value="RRM"/>
    <property type="match status" value="6"/>
</dbReference>
<feature type="region of interest" description="Disordered" evidence="7">
    <location>
        <begin position="485"/>
        <end position="511"/>
    </location>
</feature>
<dbReference type="SUPFAM" id="SSF54928">
    <property type="entry name" value="RNA-binding domain, RBD"/>
    <property type="match status" value="5"/>
</dbReference>
<feature type="compositionally biased region" description="Basic and acidic residues" evidence="7">
    <location>
        <begin position="271"/>
        <end position="291"/>
    </location>
</feature>
<dbReference type="PANTHER" id="PTHR10352">
    <property type="entry name" value="EUKARYOTIC TRANSLATION INITIATION FACTOR 3 SUBUNIT G"/>
    <property type="match status" value="1"/>
</dbReference>
<dbReference type="FunFam" id="3.30.70.330:FF:000240">
    <property type="entry name" value="RNA binding motif protein 19"/>
    <property type="match status" value="1"/>
</dbReference>
<dbReference type="Pfam" id="PF00076">
    <property type="entry name" value="RRM_1"/>
    <property type="match status" value="6"/>
</dbReference>
<accession>A0A8W8KH24</accession>
<evidence type="ECO:0000256" key="4">
    <source>
        <dbReference type="ARBA" id="ARBA00022884"/>
    </source>
</evidence>
<feature type="compositionally biased region" description="Acidic residues" evidence="7">
    <location>
        <begin position="690"/>
        <end position="705"/>
    </location>
</feature>
<dbReference type="OrthoDB" id="439639at2759"/>
<dbReference type="GO" id="GO:0003723">
    <property type="term" value="F:RNA binding"/>
    <property type="evidence" value="ECO:0007669"/>
    <property type="project" value="UniProtKB-UniRule"/>
</dbReference>
<keyword evidence="4 6" id="KW-0694">RNA-binding</keyword>
<dbReference type="EnsemblMetazoa" id="G23865.1">
    <property type="protein sequence ID" value="G23865.1:cds"/>
    <property type="gene ID" value="G23865"/>
</dbReference>
<dbReference type="InterPro" id="IPR000504">
    <property type="entry name" value="RRM_dom"/>
</dbReference>
<dbReference type="CDD" id="cd12318">
    <property type="entry name" value="RRM5_RBM19_like"/>
    <property type="match status" value="1"/>
</dbReference>
<comment type="similarity">
    <text evidence="2">Belongs to the RRM MRD1 family.</text>
</comment>
<feature type="domain" description="RRM" evidence="8">
    <location>
        <begin position="293"/>
        <end position="368"/>
    </location>
</feature>
<dbReference type="InterPro" id="IPR034420">
    <property type="entry name" value="RBM19_RRM4"/>
</dbReference>
<feature type="domain" description="RRM" evidence="8">
    <location>
        <begin position="407"/>
        <end position="485"/>
    </location>
</feature>
<keyword evidence="5" id="KW-0539">Nucleus</keyword>
<proteinExistence type="inferred from homology"/>
<feature type="region of interest" description="Disordered" evidence="7">
    <location>
        <begin position="675"/>
        <end position="711"/>
    </location>
</feature>
<evidence type="ECO:0000256" key="6">
    <source>
        <dbReference type="PROSITE-ProRule" id="PRU00176"/>
    </source>
</evidence>
<evidence type="ECO:0000256" key="3">
    <source>
        <dbReference type="ARBA" id="ARBA00022737"/>
    </source>
</evidence>
<feature type="region of interest" description="Disordered" evidence="7">
    <location>
        <begin position="83"/>
        <end position="131"/>
    </location>
</feature>
<dbReference type="InterPro" id="IPR034421">
    <property type="entry name" value="RBM19_RRM6"/>
</dbReference>
<evidence type="ECO:0000313" key="10">
    <source>
        <dbReference type="Proteomes" id="UP000005408"/>
    </source>
</evidence>
<sequence>MSRLIVKNLPKKIKEEKLRSMFGSVGTLTDCSLKYTKEGVFRNFAFIGYTSETEADQAINQYNKTFINACRIYVEKAKDFSDSSKPRAWSKYSRDSSAFQKKQKSLEDQPNENTKNTEKKEKKEKKKKSREKVVAEMLGELKDDPKFEEFVQAHQRSMNKSVWGNDEVLPSGEGVQEEDKERIKYDKDNDDDDDGDGSGEEDNKEEEEEGEEELMEEEDKVATKKNVSDLDYLKSKVSSQAMLEDSSSESEEEEQAMLEDSSSESEEEEQTETKVKVKLKDKQSQSEETKQKYMLKMRNLPVSAGEKALKEFFNPIKPKDIRIPKNNQKKSIGVAYVDFSSEKDLNDAMRRNKNFIKSKRVYLKKCETGEETAVQSEEKESQHAVQSVDRKTWEEHKSQMDSVAETGRLFVRNLAYNCTQEDLEELFGKFGPIAEVHLSIDTVTKKIRGYAFILFMMPEHAVRAYEELDGTIFMGRMLHILPGKEKLDEEKEEKEGSSYKSKKAAQQKAEASSSHNWNTMFLGINAVADVMATKYNTEKSHILDPEAPQSLGVRMALGETQIVAETRDFLTENGVVLDSFSQAAAPRSKTVLLVKNLPANTDPEDLQEVFSKHGALGRVLMPPSGVTAIVEYLDPTEAKLGFRNLAYTKFQHVPLYLEWAPMEVFRKPAVRENKKQELADSGIPEKEAGADEESSGESGEEDAGPEPDSTLFVKNLNFSTTEEGLRQKFKKCGAIRAVSVAKKKDMKNPGKYLSMGYGFVEFQKKESAMKALKELQHTELDGHMVELKLSNRTTLGTQKVTTKKKQKVKKQKTTKILVRNIPFEAKKQEIYELFKVFGELKFVRLPKKMGGTGSHRGFGFVDFLTRQDAKRAFDALCHSTHLYGRRLVLEWAESAEDLDQLRKKTAEHFHDDGPTKRLKKSAILDNLQSAGLNL</sequence>
<evidence type="ECO:0000256" key="2">
    <source>
        <dbReference type="ARBA" id="ARBA00008033"/>
    </source>
</evidence>
<dbReference type="FunFam" id="3.30.70.330:FF:000277">
    <property type="entry name" value="RNA binding motif protein 19"/>
    <property type="match status" value="1"/>
</dbReference>
<keyword evidence="3" id="KW-0677">Repeat</keyword>
<feature type="compositionally biased region" description="Basic and acidic residues" evidence="7">
    <location>
        <begin position="177"/>
        <end position="187"/>
    </location>
</feature>
<dbReference type="FunFam" id="3.30.70.330:FF:000738">
    <property type="entry name" value="RNA-binding motif protein 19"/>
    <property type="match status" value="1"/>
</dbReference>
<evidence type="ECO:0000259" key="8">
    <source>
        <dbReference type="PROSITE" id="PS50102"/>
    </source>
</evidence>
<dbReference type="InterPro" id="IPR003954">
    <property type="entry name" value="RRM_euk-type"/>
</dbReference>
<feature type="compositionally biased region" description="Acidic residues" evidence="7">
    <location>
        <begin position="188"/>
        <end position="219"/>
    </location>
</feature>
<dbReference type="Gene3D" id="3.30.70.330">
    <property type="match status" value="6"/>
</dbReference>
<dbReference type="CDD" id="cd12569">
    <property type="entry name" value="RRM4_RBM19"/>
    <property type="match status" value="1"/>
</dbReference>
<dbReference type="InterPro" id="IPR012677">
    <property type="entry name" value="Nucleotide-bd_a/b_plait_sf"/>
</dbReference>
<dbReference type="AlphaFoldDB" id="A0A8W8KH24"/>
<protein>
    <recommendedName>
        <fullName evidence="8">RRM domain-containing protein</fullName>
    </recommendedName>
</protein>
<feature type="compositionally biased region" description="Basic and acidic residues" evidence="7">
    <location>
        <begin position="485"/>
        <end position="497"/>
    </location>
</feature>
<feature type="compositionally biased region" description="Acidic residues" evidence="7">
    <location>
        <begin position="246"/>
        <end position="270"/>
    </location>
</feature>
<dbReference type="OMA" id="FNNTCIQ"/>
<evidence type="ECO:0000256" key="1">
    <source>
        <dbReference type="ARBA" id="ARBA00004123"/>
    </source>
</evidence>
<dbReference type="Proteomes" id="UP000005408">
    <property type="component" value="Unassembled WGS sequence"/>
</dbReference>
<evidence type="ECO:0000313" key="9">
    <source>
        <dbReference type="EnsemblMetazoa" id="G23865.1:cds"/>
    </source>
</evidence>
<dbReference type="InterPro" id="IPR034423">
    <property type="entry name" value="RBM19_RRM5"/>
</dbReference>
<feature type="region of interest" description="Disordered" evidence="7">
    <location>
        <begin position="156"/>
        <end position="292"/>
    </location>
</feature>
<feature type="domain" description="RRM" evidence="8">
    <location>
        <begin position="709"/>
        <end position="792"/>
    </location>
</feature>
<dbReference type="GO" id="GO:0005634">
    <property type="term" value="C:nucleus"/>
    <property type="evidence" value="ECO:0007669"/>
    <property type="project" value="UniProtKB-SubCell"/>
</dbReference>
<feature type="compositionally biased region" description="Basic and acidic residues" evidence="7">
    <location>
        <begin position="675"/>
        <end position="689"/>
    </location>
</feature>
<dbReference type="PROSITE" id="PS50102">
    <property type="entry name" value="RRM"/>
    <property type="match status" value="6"/>
</dbReference>
<evidence type="ECO:0000256" key="7">
    <source>
        <dbReference type="SAM" id="MobiDB-lite"/>
    </source>
</evidence>
<reference evidence="9" key="1">
    <citation type="submission" date="2022-08" db="UniProtKB">
        <authorList>
            <consortium name="EnsemblMetazoa"/>
        </authorList>
    </citation>
    <scope>IDENTIFICATION</scope>
    <source>
        <strain evidence="9">05x7-T-G4-1.051#20</strain>
    </source>
</reference>
<organism evidence="9 10">
    <name type="scientific">Magallana gigas</name>
    <name type="common">Pacific oyster</name>
    <name type="synonym">Crassostrea gigas</name>
    <dbReference type="NCBI Taxonomy" id="29159"/>
    <lineage>
        <taxon>Eukaryota</taxon>
        <taxon>Metazoa</taxon>
        <taxon>Spiralia</taxon>
        <taxon>Lophotrochozoa</taxon>
        <taxon>Mollusca</taxon>
        <taxon>Bivalvia</taxon>
        <taxon>Autobranchia</taxon>
        <taxon>Pteriomorphia</taxon>
        <taxon>Ostreida</taxon>
        <taxon>Ostreoidea</taxon>
        <taxon>Ostreidae</taxon>
        <taxon>Magallana</taxon>
    </lineage>
</organism>
<dbReference type="SMART" id="SM00361">
    <property type="entry name" value="RRM_1"/>
    <property type="match status" value="1"/>
</dbReference>
<feature type="compositionally biased region" description="Basic and acidic residues" evidence="7">
    <location>
        <begin position="220"/>
        <end position="234"/>
    </location>
</feature>
<feature type="domain" description="RRM" evidence="8">
    <location>
        <begin position="814"/>
        <end position="894"/>
    </location>
</feature>